<evidence type="ECO:0000313" key="2">
    <source>
        <dbReference type="EMBL" id="WMV06719.1"/>
    </source>
</evidence>
<reference evidence="2" key="1">
    <citation type="submission" date="2023-08" db="EMBL/GenBank/DDBJ databases">
        <title>A de novo genome assembly of Solanum verrucosum Schlechtendal, a Mexican diploid species geographically isolated from the other diploid A-genome species in potato relatives.</title>
        <authorList>
            <person name="Hosaka K."/>
        </authorList>
    </citation>
    <scope>NUCLEOTIDE SEQUENCE</scope>
    <source>
        <tissue evidence="2">Young leaves</tissue>
    </source>
</reference>
<feature type="compositionally biased region" description="Pro residues" evidence="1">
    <location>
        <begin position="53"/>
        <end position="64"/>
    </location>
</feature>
<accession>A0AAF0PKP0</accession>
<dbReference type="Proteomes" id="UP001234989">
    <property type="component" value="Chromosome 1"/>
</dbReference>
<sequence>MQKRVKMSFFGVNLYRSTTSEYDSHRELEKEKILSDKVEMQSNEVEHNEKQEPQPPSPHMPPSLPTELSPPVKQPQKLQRKEWHEGISHLRLL</sequence>
<feature type="compositionally biased region" description="Basic and acidic residues" evidence="1">
    <location>
        <begin position="79"/>
        <end position="93"/>
    </location>
</feature>
<dbReference type="AlphaFoldDB" id="A0AAF0PKP0"/>
<gene>
    <name evidence="2" type="ORF">MTR67_000104</name>
</gene>
<feature type="region of interest" description="Disordered" evidence="1">
    <location>
        <begin position="33"/>
        <end position="93"/>
    </location>
</feature>
<evidence type="ECO:0000313" key="3">
    <source>
        <dbReference type="Proteomes" id="UP001234989"/>
    </source>
</evidence>
<name>A0AAF0PKP0_SOLVR</name>
<proteinExistence type="predicted"/>
<dbReference type="EMBL" id="CP133612">
    <property type="protein sequence ID" value="WMV06719.1"/>
    <property type="molecule type" value="Genomic_DNA"/>
</dbReference>
<evidence type="ECO:0000256" key="1">
    <source>
        <dbReference type="SAM" id="MobiDB-lite"/>
    </source>
</evidence>
<keyword evidence="3" id="KW-1185">Reference proteome</keyword>
<feature type="compositionally biased region" description="Basic and acidic residues" evidence="1">
    <location>
        <begin position="33"/>
        <end position="52"/>
    </location>
</feature>
<protein>
    <submittedName>
        <fullName evidence="2">Uncharacterized protein</fullName>
    </submittedName>
</protein>
<organism evidence="2 3">
    <name type="scientific">Solanum verrucosum</name>
    <dbReference type="NCBI Taxonomy" id="315347"/>
    <lineage>
        <taxon>Eukaryota</taxon>
        <taxon>Viridiplantae</taxon>
        <taxon>Streptophyta</taxon>
        <taxon>Embryophyta</taxon>
        <taxon>Tracheophyta</taxon>
        <taxon>Spermatophyta</taxon>
        <taxon>Magnoliopsida</taxon>
        <taxon>eudicotyledons</taxon>
        <taxon>Gunneridae</taxon>
        <taxon>Pentapetalae</taxon>
        <taxon>asterids</taxon>
        <taxon>lamiids</taxon>
        <taxon>Solanales</taxon>
        <taxon>Solanaceae</taxon>
        <taxon>Solanoideae</taxon>
        <taxon>Solaneae</taxon>
        <taxon>Solanum</taxon>
    </lineage>
</organism>